<organism evidence="3 4">
    <name type="scientific">Paramecium primaurelia</name>
    <dbReference type="NCBI Taxonomy" id="5886"/>
    <lineage>
        <taxon>Eukaryota</taxon>
        <taxon>Sar</taxon>
        <taxon>Alveolata</taxon>
        <taxon>Ciliophora</taxon>
        <taxon>Intramacronucleata</taxon>
        <taxon>Oligohymenophorea</taxon>
        <taxon>Peniculida</taxon>
        <taxon>Parameciidae</taxon>
        <taxon>Paramecium</taxon>
    </lineage>
</organism>
<feature type="compositionally biased region" description="Polar residues" evidence="2">
    <location>
        <begin position="296"/>
        <end position="329"/>
    </location>
</feature>
<sequence>MSTSPLIKVASSAFSNGSALTFKKKQLSNSQTQNFMAGNSPLKSIDENEQSPSKIINIYSDSALFNVGNSYSTVKNAPIIEEEKTHKTYTYSQMPPDEAEKAYCERQKIIKEQINRTKNSGKFKPKKRIDPNKSSTLKSVLKKQQLDYSTAQSQQIDVSRTSQTFRRKSIDQPIQTVPKPHPKVSKIIENNNSNNNIKQSQINSSNVLQQSFHQQLQSKKQQLLNEIAQLDKEIVKEKEKKQQSHVQSINISPRVQQIKQTPCQKDDLKSTYEKRQQMKKVADKEKQRKEMEQCTFKPQISSNTNRKLNTSQSSKFTPLTSPKQTQIANSIKVPTRSQSQEDRIVKTDGLQKDQKYDLNQRLQRMNEKYNMILEQSNKIRNQFKQN</sequence>
<proteinExistence type="predicted"/>
<keyword evidence="1" id="KW-0175">Coiled coil</keyword>
<feature type="coiled-coil region" evidence="1">
    <location>
        <begin position="213"/>
        <end position="240"/>
    </location>
</feature>
<dbReference type="OMA" id="SQTQNFM"/>
<feature type="region of interest" description="Disordered" evidence="2">
    <location>
        <begin position="257"/>
        <end position="350"/>
    </location>
</feature>
<evidence type="ECO:0000256" key="1">
    <source>
        <dbReference type="SAM" id="Coils"/>
    </source>
</evidence>
<feature type="compositionally biased region" description="Basic and acidic residues" evidence="2">
    <location>
        <begin position="264"/>
        <end position="292"/>
    </location>
</feature>
<evidence type="ECO:0000313" key="3">
    <source>
        <dbReference type="EMBL" id="CAD8091940.1"/>
    </source>
</evidence>
<gene>
    <name evidence="3" type="ORF">PPRIM_AZ9-3.1.T0890137</name>
</gene>
<evidence type="ECO:0000256" key="2">
    <source>
        <dbReference type="SAM" id="MobiDB-lite"/>
    </source>
</evidence>
<comment type="caution">
    <text evidence="3">The sequence shown here is derived from an EMBL/GenBank/DDBJ whole genome shotgun (WGS) entry which is preliminary data.</text>
</comment>
<dbReference type="EMBL" id="CAJJDM010000092">
    <property type="protein sequence ID" value="CAD8091940.1"/>
    <property type="molecule type" value="Genomic_DNA"/>
</dbReference>
<dbReference type="AlphaFoldDB" id="A0A8S1NHJ0"/>
<name>A0A8S1NHJ0_PARPR</name>
<dbReference type="Proteomes" id="UP000688137">
    <property type="component" value="Unassembled WGS sequence"/>
</dbReference>
<accession>A0A8S1NHJ0</accession>
<protein>
    <submittedName>
        <fullName evidence="3">Uncharacterized protein</fullName>
    </submittedName>
</protein>
<reference evidence="3" key="1">
    <citation type="submission" date="2021-01" db="EMBL/GenBank/DDBJ databases">
        <authorList>
            <consortium name="Genoscope - CEA"/>
            <person name="William W."/>
        </authorList>
    </citation>
    <scope>NUCLEOTIDE SEQUENCE</scope>
</reference>
<feature type="compositionally biased region" description="Basic and acidic residues" evidence="2">
    <location>
        <begin position="339"/>
        <end position="350"/>
    </location>
</feature>
<evidence type="ECO:0000313" key="4">
    <source>
        <dbReference type="Proteomes" id="UP000688137"/>
    </source>
</evidence>
<keyword evidence="4" id="KW-1185">Reference proteome</keyword>